<evidence type="ECO:0000313" key="3">
    <source>
        <dbReference type="EMBL" id="KAH9326801.1"/>
    </source>
</evidence>
<dbReference type="AlphaFoldDB" id="A0AA38GQJ8"/>
<comment type="similarity">
    <text evidence="2">Belongs to the IQD family.</text>
</comment>
<evidence type="ECO:0000256" key="1">
    <source>
        <dbReference type="ARBA" id="ARBA00022860"/>
    </source>
</evidence>
<dbReference type="EMBL" id="JAHRHJ020000002">
    <property type="protein sequence ID" value="KAH9326801.1"/>
    <property type="molecule type" value="Genomic_DNA"/>
</dbReference>
<proteinExistence type="inferred from homology"/>
<feature type="non-terminal residue" evidence="3">
    <location>
        <position position="242"/>
    </location>
</feature>
<accession>A0AA38GQJ8</accession>
<keyword evidence="1" id="KW-0112">Calmodulin-binding</keyword>
<name>A0AA38GQJ8_TAXCH</name>
<gene>
    <name evidence="3" type="ORF">KI387_006979</name>
</gene>
<dbReference type="GO" id="GO:0005516">
    <property type="term" value="F:calmodulin binding"/>
    <property type="evidence" value="ECO:0007669"/>
    <property type="project" value="UniProtKB-KW"/>
</dbReference>
<dbReference type="PANTHER" id="PTHR32295:SF95">
    <property type="entry name" value="PROTEIN IQ-DOMAIN 6"/>
    <property type="match status" value="1"/>
</dbReference>
<comment type="caution">
    <text evidence="3">The sequence shown here is derived from an EMBL/GenBank/DDBJ whole genome shotgun (WGS) entry which is preliminary data.</text>
</comment>
<reference evidence="3 4" key="1">
    <citation type="journal article" date="2021" name="Nat. Plants">
        <title>The Taxus genome provides insights into paclitaxel biosynthesis.</title>
        <authorList>
            <person name="Xiong X."/>
            <person name="Gou J."/>
            <person name="Liao Q."/>
            <person name="Li Y."/>
            <person name="Zhou Q."/>
            <person name="Bi G."/>
            <person name="Li C."/>
            <person name="Du R."/>
            <person name="Wang X."/>
            <person name="Sun T."/>
            <person name="Guo L."/>
            <person name="Liang H."/>
            <person name="Lu P."/>
            <person name="Wu Y."/>
            <person name="Zhang Z."/>
            <person name="Ro D.K."/>
            <person name="Shang Y."/>
            <person name="Huang S."/>
            <person name="Yan J."/>
        </authorList>
    </citation>
    <scope>NUCLEOTIDE SEQUENCE [LARGE SCALE GENOMIC DNA]</scope>
    <source>
        <strain evidence="3">Ta-2019</strain>
    </source>
</reference>
<dbReference type="OMA" id="WENRILA"/>
<protein>
    <submittedName>
        <fullName evidence="3">Uncharacterized protein</fullName>
    </submittedName>
</protein>
<evidence type="ECO:0000256" key="2">
    <source>
        <dbReference type="ARBA" id="ARBA00024341"/>
    </source>
</evidence>
<sequence>KKLTNVKSKKWGLWKISGEHELGERSEGSWHKQSRHLNVETVESASEAATEAYNAAVATIVRAPPKDFKAVRQEWAARRALRALKGLVRKQAAVTLRCMQALVRVQARVRARHVRMSKEGQAVQEILDAHRSRETKLRESEEGWCDSQGTLEEICTKLQMRQEGAIKRERAIAYALSHQQWRSNSRSNVPVYIAKPELDRNSWGWSWLERWMAAKPWENRLMEEHAHADVSETLSLKIFEDT</sequence>
<evidence type="ECO:0000313" key="4">
    <source>
        <dbReference type="Proteomes" id="UP000824469"/>
    </source>
</evidence>
<feature type="non-terminal residue" evidence="3">
    <location>
        <position position="1"/>
    </location>
</feature>
<organism evidence="3 4">
    <name type="scientific">Taxus chinensis</name>
    <name type="common">Chinese yew</name>
    <name type="synonym">Taxus wallichiana var. chinensis</name>
    <dbReference type="NCBI Taxonomy" id="29808"/>
    <lineage>
        <taxon>Eukaryota</taxon>
        <taxon>Viridiplantae</taxon>
        <taxon>Streptophyta</taxon>
        <taxon>Embryophyta</taxon>
        <taxon>Tracheophyta</taxon>
        <taxon>Spermatophyta</taxon>
        <taxon>Pinopsida</taxon>
        <taxon>Pinidae</taxon>
        <taxon>Conifers II</taxon>
        <taxon>Cupressales</taxon>
        <taxon>Taxaceae</taxon>
        <taxon>Taxus</taxon>
    </lineage>
</organism>
<keyword evidence="4" id="KW-1185">Reference proteome</keyword>
<dbReference type="Proteomes" id="UP000824469">
    <property type="component" value="Unassembled WGS sequence"/>
</dbReference>
<dbReference type="PANTHER" id="PTHR32295">
    <property type="entry name" value="IQ-DOMAIN 5-RELATED"/>
    <property type="match status" value="1"/>
</dbReference>